<dbReference type="CDD" id="cd00268">
    <property type="entry name" value="DEADc"/>
    <property type="match status" value="1"/>
</dbReference>
<dbReference type="SMART" id="SM00490">
    <property type="entry name" value="HELICc"/>
    <property type="match status" value="1"/>
</dbReference>
<dbReference type="InterPro" id="IPR014001">
    <property type="entry name" value="Helicase_ATP-bd"/>
</dbReference>
<dbReference type="InterPro" id="IPR011545">
    <property type="entry name" value="DEAD/DEAH_box_helicase_dom"/>
</dbReference>
<feature type="domain" description="Helicase C-terminal" evidence="6">
    <location>
        <begin position="330"/>
        <end position="474"/>
    </location>
</feature>
<dbReference type="GO" id="GO:0003676">
    <property type="term" value="F:nucleic acid binding"/>
    <property type="evidence" value="ECO:0007669"/>
    <property type="project" value="InterPro"/>
</dbReference>
<comment type="caution">
    <text evidence="7">The sequence shown here is derived from an EMBL/GenBank/DDBJ whole genome shotgun (WGS) entry which is preliminary data.</text>
</comment>
<dbReference type="GO" id="GO:0005829">
    <property type="term" value="C:cytosol"/>
    <property type="evidence" value="ECO:0007669"/>
    <property type="project" value="TreeGrafter"/>
</dbReference>
<dbReference type="PROSITE" id="PS51192">
    <property type="entry name" value="HELICASE_ATP_BIND_1"/>
    <property type="match status" value="1"/>
</dbReference>
<evidence type="ECO:0000313" key="8">
    <source>
        <dbReference type="Proteomes" id="UP000828390"/>
    </source>
</evidence>
<evidence type="ECO:0000256" key="1">
    <source>
        <dbReference type="ARBA" id="ARBA00022741"/>
    </source>
</evidence>
<dbReference type="Proteomes" id="UP000828390">
    <property type="component" value="Unassembled WGS sequence"/>
</dbReference>
<keyword evidence="3" id="KW-0347">Helicase</keyword>
<evidence type="ECO:0000259" key="6">
    <source>
        <dbReference type="PROSITE" id="PS51194"/>
    </source>
</evidence>
<dbReference type="Pfam" id="PF26142">
    <property type="entry name" value="DD_DDX21-DDX50"/>
    <property type="match status" value="1"/>
</dbReference>
<dbReference type="InterPro" id="IPR044742">
    <property type="entry name" value="DEAD/DEAH_RhlB"/>
</dbReference>
<keyword evidence="8" id="KW-1185">Reference proteome</keyword>
<dbReference type="GO" id="GO:0005524">
    <property type="term" value="F:ATP binding"/>
    <property type="evidence" value="ECO:0007669"/>
    <property type="project" value="UniProtKB-KW"/>
</dbReference>
<evidence type="ECO:0000256" key="2">
    <source>
        <dbReference type="ARBA" id="ARBA00022801"/>
    </source>
</evidence>
<reference evidence="7" key="2">
    <citation type="submission" date="2020-11" db="EMBL/GenBank/DDBJ databases">
        <authorList>
            <person name="McCartney M.A."/>
            <person name="Auch B."/>
            <person name="Kono T."/>
            <person name="Mallez S."/>
            <person name="Becker A."/>
            <person name="Gohl D.M."/>
            <person name="Silverstein K.A.T."/>
            <person name="Koren S."/>
            <person name="Bechman K.B."/>
            <person name="Herman A."/>
            <person name="Abrahante J.E."/>
            <person name="Garbe J."/>
        </authorList>
    </citation>
    <scope>NUCLEOTIDE SEQUENCE</scope>
    <source>
        <strain evidence="7">Duluth1</strain>
        <tissue evidence="7">Whole animal</tissue>
    </source>
</reference>
<dbReference type="GO" id="GO:0003724">
    <property type="term" value="F:RNA helicase activity"/>
    <property type="evidence" value="ECO:0007669"/>
    <property type="project" value="TreeGrafter"/>
</dbReference>
<dbReference type="SMART" id="SM00487">
    <property type="entry name" value="DEXDc"/>
    <property type="match status" value="1"/>
</dbReference>
<dbReference type="InterPro" id="IPR059027">
    <property type="entry name" value="DD_DDX21-DDX50"/>
</dbReference>
<dbReference type="EMBL" id="JAIWYP010000002">
    <property type="protein sequence ID" value="KAH3860788.1"/>
    <property type="molecule type" value="Genomic_DNA"/>
</dbReference>
<evidence type="ECO:0008006" key="9">
    <source>
        <dbReference type="Google" id="ProtNLM"/>
    </source>
</evidence>
<feature type="domain" description="Helicase ATP-binding" evidence="5">
    <location>
        <begin position="123"/>
        <end position="301"/>
    </location>
</feature>
<keyword evidence="1" id="KW-0547">Nucleotide-binding</keyword>
<gene>
    <name evidence="7" type="ORF">DPMN_023712</name>
</gene>
<keyword evidence="4" id="KW-0067">ATP-binding</keyword>
<proteinExistence type="predicted"/>
<accession>A0A9D4RAZ3</accession>
<dbReference type="PANTHER" id="PTHR47959">
    <property type="entry name" value="ATP-DEPENDENT RNA HELICASE RHLE-RELATED"/>
    <property type="match status" value="1"/>
</dbReference>
<protein>
    <recommendedName>
        <fullName evidence="9">RNA helicase</fullName>
    </recommendedName>
</protein>
<reference evidence="7" key="1">
    <citation type="journal article" date="2019" name="bioRxiv">
        <title>The Genome of the Zebra Mussel, Dreissena polymorpha: A Resource for Invasive Species Research.</title>
        <authorList>
            <person name="McCartney M.A."/>
            <person name="Auch B."/>
            <person name="Kono T."/>
            <person name="Mallez S."/>
            <person name="Zhang Y."/>
            <person name="Obille A."/>
            <person name="Becker A."/>
            <person name="Abrahante J.E."/>
            <person name="Garbe J."/>
            <person name="Badalamenti J.P."/>
            <person name="Herman A."/>
            <person name="Mangelson H."/>
            <person name="Liachko I."/>
            <person name="Sullivan S."/>
            <person name="Sone E.D."/>
            <person name="Koren S."/>
            <person name="Silverstein K.A.T."/>
            <person name="Beckman K.B."/>
            <person name="Gohl D.M."/>
        </authorList>
    </citation>
    <scope>NUCLEOTIDE SEQUENCE</scope>
    <source>
        <strain evidence="7">Duluth1</strain>
        <tissue evidence="7">Whole animal</tissue>
    </source>
</reference>
<dbReference type="CDD" id="cd18787">
    <property type="entry name" value="SF2_C_DEAD"/>
    <property type="match status" value="1"/>
</dbReference>
<dbReference type="InterPro" id="IPR027417">
    <property type="entry name" value="P-loop_NTPase"/>
</dbReference>
<evidence type="ECO:0000256" key="3">
    <source>
        <dbReference type="ARBA" id="ARBA00022806"/>
    </source>
</evidence>
<sequence length="581" mass="64604">MAARGLSRVAELCQTLSTERKATYLKNALFLSSRYLSTTYRDTKIDGSNQSRKGLFAVFKENGFTRNQLPTRSYSVTNAALGIEQGSDEVEGAFEKFNISKTVQDNLRAKGINYLFPVQYTTFKHTIEGTDVVVQARTGTGKTLSFSLPLVEKLKQSPERLQMRGRKPMVLILAPTRELAMQVHEDFAMLDKTIKVLCVYGGASYIPQVNGLEAGVDVVVGTPGRMRDLIQKGPLSLQQVEHVILDEVDQMLDMGFQDQVDDIIKTCYTEAKRPQTMLYSATMPAWVSKTASRYLRKGYKHINLVGDKNEQTATTLKQYKMVCTQQEQASLIQDLIKLHSGGKRVIIFCNQKIDCDRMASTDFAGGSRVLHGDIQQSSRSVIMKDFKKQTFNVLITTDVAARGLDIADVGLVIQAEPPKDGSMYIHRVGRSGRAGKDGMSILLYGREEREKVIQCEQAANTRFETMPMPTLQQLWKVCSEDVQKQLENVPASIVAQFSGEAKKLIDLYGAPETVAAAIAVISNAERYTNRSLLTRLPGQTTLCIRTKVPVKGYSDAKRKVNNYLAAENVTTTNVVKLADSM</sequence>
<dbReference type="Gene3D" id="3.40.50.300">
    <property type="entry name" value="P-loop containing nucleotide triphosphate hydrolases"/>
    <property type="match status" value="2"/>
</dbReference>
<keyword evidence="2" id="KW-0378">Hydrolase</keyword>
<name>A0A9D4RAZ3_DREPO</name>
<dbReference type="PROSITE" id="PS51194">
    <property type="entry name" value="HELICASE_CTER"/>
    <property type="match status" value="1"/>
</dbReference>
<dbReference type="InterPro" id="IPR001650">
    <property type="entry name" value="Helicase_C-like"/>
</dbReference>
<dbReference type="SUPFAM" id="SSF52540">
    <property type="entry name" value="P-loop containing nucleoside triphosphate hydrolases"/>
    <property type="match status" value="1"/>
</dbReference>
<dbReference type="GO" id="GO:0016787">
    <property type="term" value="F:hydrolase activity"/>
    <property type="evidence" value="ECO:0007669"/>
    <property type="project" value="UniProtKB-KW"/>
</dbReference>
<dbReference type="AlphaFoldDB" id="A0A9D4RAZ3"/>
<organism evidence="7 8">
    <name type="scientific">Dreissena polymorpha</name>
    <name type="common">Zebra mussel</name>
    <name type="synonym">Mytilus polymorpha</name>
    <dbReference type="NCBI Taxonomy" id="45954"/>
    <lineage>
        <taxon>Eukaryota</taxon>
        <taxon>Metazoa</taxon>
        <taxon>Spiralia</taxon>
        <taxon>Lophotrochozoa</taxon>
        <taxon>Mollusca</taxon>
        <taxon>Bivalvia</taxon>
        <taxon>Autobranchia</taxon>
        <taxon>Heteroconchia</taxon>
        <taxon>Euheterodonta</taxon>
        <taxon>Imparidentia</taxon>
        <taxon>Neoheterodontei</taxon>
        <taxon>Myida</taxon>
        <taxon>Dreissenoidea</taxon>
        <taxon>Dreissenidae</taxon>
        <taxon>Dreissena</taxon>
    </lineage>
</organism>
<dbReference type="PANTHER" id="PTHR47959:SF19">
    <property type="entry name" value="NUCLEOLAR RNA HELICASE 2-A"/>
    <property type="match status" value="1"/>
</dbReference>
<dbReference type="Pfam" id="PF00270">
    <property type="entry name" value="DEAD"/>
    <property type="match status" value="1"/>
</dbReference>
<feature type="non-terminal residue" evidence="7">
    <location>
        <position position="1"/>
    </location>
</feature>
<dbReference type="InterPro" id="IPR050079">
    <property type="entry name" value="DEAD_box_RNA_helicase"/>
</dbReference>
<evidence type="ECO:0000259" key="5">
    <source>
        <dbReference type="PROSITE" id="PS51192"/>
    </source>
</evidence>
<evidence type="ECO:0000313" key="7">
    <source>
        <dbReference type="EMBL" id="KAH3860788.1"/>
    </source>
</evidence>
<evidence type="ECO:0000256" key="4">
    <source>
        <dbReference type="ARBA" id="ARBA00022840"/>
    </source>
</evidence>
<dbReference type="Pfam" id="PF00271">
    <property type="entry name" value="Helicase_C"/>
    <property type="match status" value="1"/>
</dbReference>